<keyword evidence="3" id="KW-1003">Cell membrane</keyword>
<feature type="transmembrane region" description="Helical" evidence="7">
    <location>
        <begin position="108"/>
        <end position="129"/>
    </location>
</feature>
<evidence type="ECO:0000256" key="1">
    <source>
        <dbReference type="ARBA" id="ARBA00004651"/>
    </source>
</evidence>
<name>A0ABZ0YZP4_9GAMM</name>
<dbReference type="InterPro" id="IPR006214">
    <property type="entry name" value="Bax_inhibitor_1-related"/>
</dbReference>
<keyword evidence="9" id="KW-1185">Reference proteome</keyword>
<dbReference type="PANTHER" id="PTHR23291:SF115">
    <property type="entry name" value="MODULATOR OF FTSH PROTEASE YCCA"/>
    <property type="match status" value="1"/>
</dbReference>
<gene>
    <name evidence="8" type="ORF">SR882_01615</name>
</gene>
<reference evidence="8 9" key="1">
    <citation type="submission" date="2023-11" db="EMBL/GenBank/DDBJ databases">
        <title>MicrobeMod: A computational toolkit for identifying prokaryotic methylation and restriction-modification with nanopore sequencing.</title>
        <authorList>
            <person name="Crits-Christoph A."/>
            <person name="Kang S.C."/>
            <person name="Lee H."/>
            <person name="Ostrov N."/>
        </authorList>
    </citation>
    <scope>NUCLEOTIDE SEQUENCE [LARGE SCALE GENOMIC DNA]</scope>
    <source>
        <strain evidence="8 9">ATCC 49870</strain>
    </source>
</reference>
<evidence type="ECO:0000256" key="2">
    <source>
        <dbReference type="ARBA" id="ARBA00010350"/>
    </source>
</evidence>
<feature type="transmembrane region" description="Helical" evidence="7">
    <location>
        <begin position="51"/>
        <end position="68"/>
    </location>
</feature>
<protein>
    <submittedName>
        <fullName evidence="8">Bax inhibitor-1/YccA family protein</fullName>
    </submittedName>
</protein>
<feature type="transmembrane region" description="Helical" evidence="7">
    <location>
        <begin position="163"/>
        <end position="181"/>
    </location>
</feature>
<dbReference type="Proteomes" id="UP001327459">
    <property type="component" value="Chromosome"/>
</dbReference>
<evidence type="ECO:0000313" key="9">
    <source>
        <dbReference type="Proteomes" id="UP001327459"/>
    </source>
</evidence>
<dbReference type="EMBL" id="CP140153">
    <property type="protein sequence ID" value="WQH16625.1"/>
    <property type="molecule type" value="Genomic_DNA"/>
</dbReference>
<evidence type="ECO:0000313" key="8">
    <source>
        <dbReference type="EMBL" id="WQH16625.1"/>
    </source>
</evidence>
<keyword evidence="5 7" id="KW-1133">Transmembrane helix</keyword>
<sequence>MAFENQATVQTGVSQLETYKVIRNTYMMLSLTLLFSALMATVSLLAGVPGWTSLLTLGGALALVWFVLPRTAHSAAGLGVVFAITGLLGFGLGPMLSHYLALPNGGQIVMTALGGTGAIFLGLSGYALVSRRDFSFMGGFLVVGLVVVLAAMLGNIFLEIPALSMAISAAVVLLMSGFILYDTGRMVNGGEDNYLLLTVSLYLNIFNLFVHLLSLLGMNQND</sequence>
<dbReference type="PANTHER" id="PTHR23291">
    <property type="entry name" value="BAX INHIBITOR-RELATED"/>
    <property type="match status" value="1"/>
</dbReference>
<feature type="transmembrane region" description="Helical" evidence="7">
    <location>
        <begin position="136"/>
        <end position="157"/>
    </location>
</feature>
<evidence type="ECO:0000256" key="5">
    <source>
        <dbReference type="ARBA" id="ARBA00022989"/>
    </source>
</evidence>
<feature type="transmembrane region" description="Helical" evidence="7">
    <location>
        <begin position="75"/>
        <end position="96"/>
    </location>
</feature>
<dbReference type="Pfam" id="PF01027">
    <property type="entry name" value="Bax1-I"/>
    <property type="match status" value="1"/>
</dbReference>
<organism evidence="8 9">
    <name type="scientific">Guyparkeria halophila</name>
    <dbReference type="NCBI Taxonomy" id="47960"/>
    <lineage>
        <taxon>Bacteria</taxon>
        <taxon>Pseudomonadati</taxon>
        <taxon>Pseudomonadota</taxon>
        <taxon>Gammaproteobacteria</taxon>
        <taxon>Chromatiales</taxon>
        <taxon>Thioalkalibacteraceae</taxon>
        <taxon>Guyparkeria</taxon>
    </lineage>
</organism>
<evidence type="ECO:0000256" key="6">
    <source>
        <dbReference type="ARBA" id="ARBA00023136"/>
    </source>
</evidence>
<dbReference type="CDD" id="cd10433">
    <property type="entry name" value="YccA_like"/>
    <property type="match status" value="1"/>
</dbReference>
<keyword evidence="6 7" id="KW-0472">Membrane</keyword>
<feature type="transmembrane region" description="Helical" evidence="7">
    <location>
        <begin position="193"/>
        <end position="216"/>
    </location>
</feature>
<keyword evidence="4 7" id="KW-0812">Transmembrane</keyword>
<evidence type="ECO:0000256" key="7">
    <source>
        <dbReference type="RuleBase" id="RU004379"/>
    </source>
</evidence>
<comment type="subcellular location">
    <subcellularLocation>
        <location evidence="1">Cell membrane</location>
        <topology evidence="1">Multi-pass membrane protein</topology>
    </subcellularLocation>
</comment>
<feature type="transmembrane region" description="Helical" evidence="7">
    <location>
        <begin position="26"/>
        <end position="45"/>
    </location>
</feature>
<dbReference type="RefSeq" id="WP_322521616.1">
    <property type="nucleotide sequence ID" value="NZ_CP140153.1"/>
</dbReference>
<accession>A0ABZ0YZP4</accession>
<proteinExistence type="inferred from homology"/>
<comment type="similarity">
    <text evidence="2 7">Belongs to the BI1 family.</text>
</comment>
<evidence type="ECO:0000256" key="3">
    <source>
        <dbReference type="ARBA" id="ARBA00022475"/>
    </source>
</evidence>
<evidence type="ECO:0000256" key="4">
    <source>
        <dbReference type="ARBA" id="ARBA00022692"/>
    </source>
</evidence>